<organism evidence="2 3">
    <name type="scientific">Bifidobacterium tsurumiense</name>
    <dbReference type="NCBI Taxonomy" id="356829"/>
    <lineage>
        <taxon>Bacteria</taxon>
        <taxon>Bacillati</taxon>
        <taxon>Actinomycetota</taxon>
        <taxon>Actinomycetes</taxon>
        <taxon>Bifidobacteriales</taxon>
        <taxon>Bifidobacteriaceae</taxon>
        <taxon>Bifidobacterium</taxon>
    </lineage>
</organism>
<proteinExistence type="predicted"/>
<dbReference type="STRING" id="356829.BITS_1233"/>
<gene>
    <name evidence="2" type="ORF">BITS_1233</name>
</gene>
<dbReference type="Proteomes" id="UP000029080">
    <property type="component" value="Unassembled WGS sequence"/>
</dbReference>
<sequence>MSVFSQPATSPFLELTQGSGPPGFEDADTDSLMSAGLASPCVCIQSANEVSSLISSLATRSNQCLQQVEESYARVQSLEWQGNAAQLFRDRLLSIEVVASHTAEAVEYTRAMAHSAGAL</sequence>
<feature type="region of interest" description="Disordered" evidence="1">
    <location>
        <begin position="1"/>
        <end position="30"/>
    </location>
</feature>
<evidence type="ECO:0000256" key="1">
    <source>
        <dbReference type="SAM" id="MobiDB-lite"/>
    </source>
</evidence>
<evidence type="ECO:0000313" key="3">
    <source>
        <dbReference type="Proteomes" id="UP000029080"/>
    </source>
</evidence>
<accession>A0A087EFJ7</accession>
<comment type="caution">
    <text evidence="2">The sequence shown here is derived from an EMBL/GenBank/DDBJ whole genome shotgun (WGS) entry which is preliminary data.</text>
</comment>
<evidence type="ECO:0000313" key="2">
    <source>
        <dbReference type="EMBL" id="KFJ06548.1"/>
    </source>
</evidence>
<keyword evidence="3" id="KW-1185">Reference proteome</keyword>
<dbReference type="AlphaFoldDB" id="A0A087EFJ7"/>
<dbReference type="EMBL" id="JGZU01000007">
    <property type="protein sequence ID" value="KFJ06548.1"/>
    <property type="molecule type" value="Genomic_DNA"/>
</dbReference>
<reference evidence="2 3" key="1">
    <citation type="submission" date="2014-03" db="EMBL/GenBank/DDBJ databases">
        <title>Genomics of Bifidobacteria.</title>
        <authorList>
            <person name="Ventura M."/>
            <person name="Milani C."/>
            <person name="Lugli G.A."/>
        </authorList>
    </citation>
    <scope>NUCLEOTIDE SEQUENCE [LARGE SCALE GENOMIC DNA]</scope>
    <source>
        <strain evidence="2 3">JCM 13495</strain>
    </source>
</reference>
<name>A0A087EFJ7_9BIFI</name>
<protein>
    <submittedName>
        <fullName evidence="2">Uncharacterized protein</fullName>
    </submittedName>
</protein>